<dbReference type="RefSeq" id="WP_289447532.1">
    <property type="nucleotide sequence ID" value="NZ_JAUCGR010000003.1"/>
</dbReference>
<accession>A0ABT7SAV7</accession>
<dbReference type="Pfam" id="PF06224">
    <property type="entry name" value="AlkZ-like"/>
    <property type="match status" value="1"/>
</dbReference>
<comment type="caution">
    <text evidence="1">The sequence shown here is derived from an EMBL/GenBank/DDBJ whole genome shotgun (WGS) entry which is preliminary data.</text>
</comment>
<keyword evidence="2" id="KW-1185">Reference proteome</keyword>
<proteinExistence type="predicted"/>
<dbReference type="Proteomes" id="UP001321453">
    <property type="component" value="Unassembled WGS sequence"/>
</dbReference>
<dbReference type="InterPro" id="IPR009351">
    <property type="entry name" value="AlkZ-like"/>
</dbReference>
<reference evidence="1 2" key="1">
    <citation type="submission" date="2023-06" db="EMBL/GenBank/DDBJ databases">
        <title>Cellulomonas sp. MW9 Whole genome sequence.</title>
        <authorList>
            <person name="Park S."/>
        </authorList>
    </citation>
    <scope>NUCLEOTIDE SEQUENCE [LARGE SCALE GENOMIC DNA]</scope>
    <source>
        <strain evidence="1 2">MW9</strain>
    </source>
</reference>
<gene>
    <name evidence="1" type="ORF">QRT05_12125</name>
</gene>
<sequence>MATTSHGLPVDRSRVLAYRVHAQELDRAPRADRAVDDAAILDLGVQDTGPDGALWALAVRGVPVRAHAWPDELALAWTLRGAPHAYRRRDLPTVERAVRPYSDADAARRVVNAARPLKAEGIPVTRALAETARTMHRVVRDPVSKGALSTRMTAEMPEPYVRWCEPCGATHMYELTFRLAALHAGLELEPSTSPPVLRPIPGWPADHVGDLEPSSDDGAFDLVRGTLHLLGPLDHKQVATFLDAPVREVTARWPDDAVPVDVEGAPRWFLEPDLAALRAAAPPAGRGVVRLLGPYDLFLQGRDRDVLVPDVSRHKGLWPTLGRPGAVLAGGELVGTWRPRATGDRLALELDEWVPWDRATRAAVEEQHERLAEFRGVRPA</sequence>
<evidence type="ECO:0000313" key="1">
    <source>
        <dbReference type="EMBL" id="MDM7832084.1"/>
    </source>
</evidence>
<dbReference type="EMBL" id="JAUCGR010000003">
    <property type="protein sequence ID" value="MDM7832084.1"/>
    <property type="molecule type" value="Genomic_DNA"/>
</dbReference>
<evidence type="ECO:0000313" key="2">
    <source>
        <dbReference type="Proteomes" id="UP001321453"/>
    </source>
</evidence>
<organism evidence="1 2">
    <name type="scientific">Cellulomonas edaphi</name>
    <dbReference type="NCBI Taxonomy" id="3053468"/>
    <lineage>
        <taxon>Bacteria</taxon>
        <taxon>Bacillati</taxon>
        <taxon>Actinomycetota</taxon>
        <taxon>Actinomycetes</taxon>
        <taxon>Micrococcales</taxon>
        <taxon>Cellulomonadaceae</taxon>
        <taxon>Cellulomonas</taxon>
    </lineage>
</organism>
<protein>
    <submittedName>
        <fullName evidence="1">Crosslink repair DNA glycosylase YcaQ family protein</fullName>
    </submittedName>
</protein>
<name>A0ABT7SAV7_9CELL</name>